<proteinExistence type="predicted"/>
<dbReference type="GeneID" id="39608104"/>
<accession>A0A3M9XVM9</accession>
<protein>
    <submittedName>
        <fullName evidence="1">Uncharacterized protein</fullName>
    </submittedName>
</protein>
<gene>
    <name evidence="1" type="ORF">D7B24_004415</name>
</gene>
<keyword evidence="2" id="KW-1185">Reference proteome</keyword>
<dbReference type="AlphaFoldDB" id="A0A3M9XVM9"/>
<name>A0A3M9XVM9_9PEZI</name>
<dbReference type="EMBL" id="RBVV01000248">
    <property type="protein sequence ID" value="RNJ52081.1"/>
    <property type="molecule type" value="Genomic_DNA"/>
</dbReference>
<reference evidence="1 2" key="1">
    <citation type="submission" date="2018-10" db="EMBL/GenBank/DDBJ databases">
        <title>Genome sequence of Verticillium nonalfalfae VnAa140.</title>
        <authorList>
            <person name="Stajich J.E."/>
            <person name="Kasson M.T."/>
        </authorList>
    </citation>
    <scope>NUCLEOTIDE SEQUENCE [LARGE SCALE GENOMIC DNA]</scope>
    <source>
        <strain evidence="1 2">VnAa140</strain>
    </source>
</reference>
<dbReference type="Gene3D" id="1.25.40.10">
    <property type="entry name" value="Tetratricopeptide repeat domain"/>
    <property type="match status" value="1"/>
</dbReference>
<dbReference type="Proteomes" id="UP000267145">
    <property type="component" value="Unassembled WGS sequence"/>
</dbReference>
<organism evidence="1 2">
    <name type="scientific">Verticillium nonalfalfae</name>
    <dbReference type="NCBI Taxonomy" id="1051616"/>
    <lineage>
        <taxon>Eukaryota</taxon>
        <taxon>Fungi</taxon>
        <taxon>Dikarya</taxon>
        <taxon>Ascomycota</taxon>
        <taxon>Pezizomycotina</taxon>
        <taxon>Sordariomycetes</taxon>
        <taxon>Hypocreomycetidae</taxon>
        <taxon>Glomerellales</taxon>
        <taxon>Plectosphaerellaceae</taxon>
        <taxon>Verticillium</taxon>
    </lineage>
</organism>
<evidence type="ECO:0000313" key="1">
    <source>
        <dbReference type="EMBL" id="RNJ52081.1"/>
    </source>
</evidence>
<sequence length="169" mass="18839">MSSKYPDAEMGGKLHVCDMLDQHLGLFEDERHTVDAFLDESMANVLSKAGVYQVQMGVCQRRVMMLRKTVGIRRRVLGPTHSPTVQRIYLLSTSLLSVEQSSEVEKNLRFALECFIEARHLDDERTLFCFLNLKASLQAQGQVLPAEICTSNPGIAVADLEVSGQAPRS</sequence>
<evidence type="ECO:0000313" key="2">
    <source>
        <dbReference type="Proteomes" id="UP000267145"/>
    </source>
</evidence>
<dbReference type="RefSeq" id="XP_028490239.1">
    <property type="nucleotide sequence ID" value="XM_028638586.1"/>
</dbReference>
<comment type="caution">
    <text evidence="1">The sequence shown here is derived from an EMBL/GenBank/DDBJ whole genome shotgun (WGS) entry which is preliminary data.</text>
</comment>
<dbReference type="InterPro" id="IPR011990">
    <property type="entry name" value="TPR-like_helical_dom_sf"/>
</dbReference>